<keyword evidence="7 10" id="KW-0067">ATP-binding</keyword>
<dbReference type="PANTHER" id="PTHR24353">
    <property type="entry name" value="CYCLIC NUCLEOTIDE-DEPENDENT PROTEIN KINASE"/>
    <property type="match status" value="1"/>
</dbReference>
<keyword evidence="5 10" id="KW-0547">Nucleotide-binding</keyword>
<sequence length="782" mass="87085">MGTTACTVCRPKDAHCPVECHGLKVECPLPNLFDPTSQRLEFLSQVKLFQRLPQDQHQLLASACEDVYFQDGEVIMKQGDDGHEFFVIKEGEAEVLISEKKMAVLKAGQYFGENALLRDEPRTASIKAVGRLKALRISRTKFVEMGLREKLDFPQRKAVGGQHHQVVVKAPTPKTESERQLISNALKKNQNLQSVVDLDMSRIKAICDIAWREEVPKGTKVITEGDDNADYFYIVQSGSFVVKLAAQSMEGKPNAATPASLIGPGESFGELALLYFAPRAATVQASDDASVWIIDRGNFKKIMAKSSDEKETEYLKYLEKVDMLSPLKRDEKMALAKCLTEVSFNKGEVIMKQGEPGDAFYLLVDGSVDFIKEGENKPGTRYQGFQDKAKPFGEQALLNNKPRACTVRVASQTARALMVDKQSFDMLLGPLEELKKRGKSGKSKLQEERQSTTIDSSRFGKIKRKDLKVLGLLGCGGFGAVELVEHQGTKETYALKALSKGFIVKSGMQNSVMSEKKVQLMCDSPFIVKVFETFNGPEDLCFLLELALGGELYATYNKKGFFGKVGHAKFYAAGVVVAFDHLHSKKIVFRDLKPENLLLNEHGHVKLTDMGLAKVTLGKTFTTCGTPDYFAPELIASSGHTLSVDWWTLGILTYELMCGFPPFEADQPMETYKKVKRGIGQVAFPPKCRGAAEDLIKKLCKADPSQRLAMKSGGVANIKEHEWYKDFEWQAFESLKMEVPYQPQVKSKTDFANFSARDADRPPQVKYKDDGSCWDKDFATSD</sequence>
<comment type="catalytic activity">
    <reaction evidence="8">
        <text>L-threonyl-[protein] + ATP = O-phospho-L-threonyl-[protein] + ADP + H(+)</text>
        <dbReference type="Rhea" id="RHEA:46608"/>
        <dbReference type="Rhea" id="RHEA-COMP:11060"/>
        <dbReference type="Rhea" id="RHEA-COMP:11605"/>
        <dbReference type="ChEBI" id="CHEBI:15378"/>
        <dbReference type="ChEBI" id="CHEBI:30013"/>
        <dbReference type="ChEBI" id="CHEBI:30616"/>
        <dbReference type="ChEBI" id="CHEBI:61977"/>
        <dbReference type="ChEBI" id="CHEBI:456216"/>
        <dbReference type="EC" id="2.7.11.12"/>
    </reaction>
</comment>
<evidence type="ECO:0000256" key="10">
    <source>
        <dbReference type="PROSITE-ProRule" id="PRU10141"/>
    </source>
</evidence>
<evidence type="ECO:0000256" key="3">
    <source>
        <dbReference type="ARBA" id="ARBA00022527"/>
    </source>
</evidence>
<dbReference type="GO" id="GO:0004692">
    <property type="term" value="F:cGMP-dependent protein kinase activity"/>
    <property type="evidence" value="ECO:0007669"/>
    <property type="project" value="UniProtKB-EC"/>
</dbReference>
<keyword evidence="4" id="KW-0808">Transferase</keyword>
<dbReference type="PRINTS" id="PR00103">
    <property type="entry name" value="CAMPKINASE"/>
</dbReference>
<comment type="caution">
    <text evidence="14">The sequence shown here is derived from an EMBL/GenBank/DDBJ whole genome shotgun (WGS) entry which is preliminary data.</text>
</comment>
<feature type="domain" description="AGC-kinase C-terminal" evidence="13">
    <location>
        <begin position="725"/>
        <end position="782"/>
    </location>
</feature>
<dbReference type="InterPro" id="IPR000961">
    <property type="entry name" value="AGC-kinase_C"/>
</dbReference>
<keyword evidence="6" id="KW-0418">Kinase</keyword>
<name>A0AA36NAV6_9DINO</name>
<dbReference type="PROSITE" id="PS51285">
    <property type="entry name" value="AGC_KINASE_CTER"/>
    <property type="match status" value="1"/>
</dbReference>
<dbReference type="SMART" id="SM00220">
    <property type="entry name" value="S_TKc"/>
    <property type="match status" value="1"/>
</dbReference>
<dbReference type="InterPro" id="IPR018490">
    <property type="entry name" value="cNMP-bd_dom_sf"/>
</dbReference>
<dbReference type="SUPFAM" id="SSF56112">
    <property type="entry name" value="Protein kinase-like (PK-like)"/>
    <property type="match status" value="1"/>
</dbReference>
<proteinExistence type="inferred from homology"/>
<dbReference type="SMART" id="SM00100">
    <property type="entry name" value="cNMP"/>
    <property type="match status" value="3"/>
</dbReference>
<feature type="binding site" evidence="10">
    <location>
        <position position="505"/>
    </location>
    <ligand>
        <name>ATP</name>
        <dbReference type="ChEBI" id="CHEBI:30616"/>
    </ligand>
</feature>
<dbReference type="InterPro" id="IPR014710">
    <property type="entry name" value="RmlC-like_jellyroll"/>
</dbReference>
<dbReference type="EC" id="2.7.11.12" evidence="2"/>
<accession>A0AA36NAV6</accession>
<dbReference type="InterPro" id="IPR018488">
    <property type="entry name" value="cNMP-bd_CS"/>
</dbReference>
<dbReference type="GO" id="GO:0005524">
    <property type="term" value="F:ATP binding"/>
    <property type="evidence" value="ECO:0007669"/>
    <property type="project" value="UniProtKB-UniRule"/>
</dbReference>
<comment type="catalytic activity">
    <reaction evidence="9">
        <text>L-seryl-[protein] + ATP = O-phospho-L-seryl-[protein] + ADP + H(+)</text>
        <dbReference type="Rhea" id="RHEA:17989"/>
        <dbReference type="Rhea" id="RHEA-COMP:9863"/>
        <dbReference type="Rhea" id="RHEA-COMP:11604"/>
        <dbReference type="ChEBI" id="CHEBI:15378"/>
        <dbReference type="ChEBI" id="CHEBI:29999"/>
        <dbReference type="ChEBI" id="CHEBI:30616"/>
        <dbReference type="ChEBI" id="CHEBI:83421"/>
        <dbReference type="ChEBI" id="CHEBI:456216"/>
        <dbReference type="EC" id="2.7.11.12"/>
    </reaction>
</comment>
<evidence type="ECO:0000256" key="8">
    <source>
        <dbReference type="ARBA" id="ARBA00047298"/>
    </source>
</evidence>
<evidence type="ECO:0000313" key="14">
    <source>
        <dbReference type="EMBL" id="CAJ1400417.1"/>
    </source>
</evidence>
<feature type="domain" description="Cyclic nucleotide-binding" evidence="12">
    <location>
        <begin position="323"/>
        <end position="437"/>
    </location>
</feature>
<dbReference type="PROSITE" id="PS00889">
    <property type="entry name" value="CNMP_BINDING_2"/>
    <property type="match status" value="2"/>
</dbReference>
<comment type="similarity">
    <text evidence="1">Belongs to the protein kinase superfamily. AGC Ser/Thr protein kinase family. cGMP subfamily.</text>
</comment>
<dbReference type="EMBL" id="CAUJNA010003371">
    <property type="protein sequence ID" value="CAJ1400417.1"/>
    <property type="molecule type" value="Genomic_DNA"/>
</dbReference>
<evidence type="ECO:0000256" key="5">
    <source>
        <dbReference type="ARBA" id="ARBA00022741"/>
    </source>
</evidence>
<protein>
    <recommendedName>
        <fullName evidence="2">cGMP-dependent protein kinase</fullName>
        <ecNumber evidence="2">2.7.11.12</ecNumber>
    </recommendedName>
</protein>
<dbReference type="Pfam" id="PF00027">
    <property type="entry name" value="cNMP_binding"/>
    <property type="match status" value="3"/>
</dbReference>
<evidence type="ECO:0000256" key="7">
    <source>
        <dbReference type="ARBA" id="ARBA00022840"/>
    </source>
</evidence>
<dbReference type="PROSITE" id="PS00107">
    <property type="entry name" value="PROTEIN_KINASE_ATP"/>
    <property type="match status" value="1"/>
</dbReference>
<evidence type="ECO:0000256" key="4">
    <source>
        <dbReference type="ARBA" id="ARBA00022679"/>
    </source>
</evidence>
<dbReference type="InterPro" id="IPR017441">
    <property type="entry name" value="Protein_kinase_ATP_BS"/>
</dbReference>
<evidence type="ECO:0000256" key="9">
    <source>
        <dbReference type="ARBA" id="ARBA00047462"/>
    </source>
</evidence>
<feature type="domain" description="Cyclic nucleotide-binding" evidence="12">
    <location>
        <begin position="194"/>
        <end position="320"/>
    </location>
</feature>
<evidence type="ECO:0000256" key="6">
    <source>
        <dbReference type="ARBA" id="ARBA00022777"/>
    </source>
</evidence>
<evidence type="ECO:0000256" key="2">
    <source>
        <dbReference type="ARBA" id="ARBA00012428"/>
    </source>
</evidence>
<dbReference type="Gene3D" id="3.30.200.20">
    <property type="entry name" value="Phosphorylase Kinase, domain 1"/>
    <property type="match status" value="1"/>
</dbReference>
<feature type="domain" description="Cyclic nucleotide-binding" evidence="12">
    <location>
        <begin position="48"/>
        <end position="145"/>
    </location>
</feature>
<dbReference type="PANTHER" id="PTHR24353:SF147">
    <property type="entry name" value="CGMP-DEPENDENT SERINE_THREONIN PROTEIN KINASE-RELATED"/>
    <property type="match status" value="1"/>
</dbReference>
<keyword evidence="15" id="KW-1185">Reference proteome</keyword>
<keyword evidence="3" id="KW-0723">Serine/threonine-protein kinase</keyword>
<evidence type="ECO:0000259" key="11">
    <source>
        <dbReference type="PROSITE" id="PS50011"/>
    </source>
</evidence>
<dbReference type="Pfam" id="PF00069">
    <property type="entry name" value="Pkinase"/>
    <property type="match status" value="1"/>
</dbReference>
<evidence type="ECO:0000313" key="15">
    <source>
        <dbReference type="Proteomes" id="UP001178507"/>
    </source>
</evidence>
<dbReference type="PROSITE" id="PS50042">
    <property type="entry name" value="CNMP_BINDING_3"/>
    <property type="match status" value="3"/>
</dbReference>
<evidence type="ECO:0000256" key="1">
    <source>
        <dbReference type="ARBA" id="ARBA00006352"/>
    </source>
</evidence>
<dbReference type="Gene3D" id="2.60.120.10">
    <property type="entry name" value="Jelly Rolls"/>
    <property type="match status" value="3"/>
</dbReference>
<reference evidence="14" key="1">
    <citation type="submission" date="2023-08" db="EMBL/GenBank/DDBJ databases">
        <authorList>
            <person name="Chen Y."/>
            <person name="Shah S."/>
            <person name="Dougan E. K."/>
            <person name="Thang M."/>
            <person name="Chan C."/>
        </authorList>
    </citation>
    <scope>NUCLEOTIDE SEQUENCE</scope>
</reference>
<dbReference type="CDD" id="cd00038">
    <property type="entry name" value="CAP_ED"/>
    <property type="match status" value="3"/>
</dbReference>
<gene>
    <name evidence="14" type="ORF">EVOR1521_LOCUS23755</name>
</gene>
<dbReference type="InterPro" id="IPR000595">
    <property type="entry name" value="cNMP-bd_dom"/>
</dbReference>
<evidence type="ECO:0000259" key="13">
    <source>
        <dbReference type="PROSITE" id="PS51285"/>
    </source>
</evidence>
<dbReference type="Proteomes" id="UP001178507">
    <property type="component" value="Unassembled WGS sequence"/>
</dbReference>
<dbReference type="PROSITE" id="PS50011">
    <property type="entry name" value="PROTEIN_KINASE_DOM"/>
    <property type="match status" value="1"/>
</dbReference>
<feature type="domain" description="Protein kinase" evidence="11">
    <location>
        <begin position="467"/>
        <end position="724"/>
    </location>
</feature>
<dbReference type="SUPFAM" id="SSF51206">
    <property type="entry name" value="cAMP-binding domain-like"/>
    <property type="match status" value="3"/>
</dbReference>
<dbReference type="InterPro" id="IPR000719">
    <property type="entry name" value="Prot_kinase_dom"/>
</dbReference>
<dbReference type="AlphaFoldDB" id="A0AA36NAV6"/>
<dbReference type="Gene3D" id="1.10.510.10">
    <property type="entry name" value="Transferase(Phosphotransferase) domain 1"/>
    <property type="match status" value="1"/>
</dbReference>
<evidence type="ECO:0000259" key="12">
    <source>
        <dbReference type="PROSITE" id="PS50042"/>
    </source>
</evidence>
<dbReference type="InterPro" id="IPR011009">
    <property type="entry name" value="Kinase-like_dom_sf"/>
</dbReference>
<organism evidence="14 15">
    <name type="scientific">Effrenium voratum</name>
    <dbReference type="NCBI Taxonomy" id="2562239"/>
    <lineage>
        <taxon>Eukaryota</taxon>
        <taxon>Sar</taxon>
        <taxon>Alveolata</taxon>
        <taxon>Dinophyceae</taxon>
        <taxon>Suessiales</taxon>
        <taxon>Symbiodiniaceae</taxon>
        <taxon>Effrenium</taxon>
    </lineage>
</organism>